<name>A0A139RAU9_9STRE</name>
<sequence length="104" mass="12857">MEEEKKLYVYFKTKFRNRILDSVRKQESQKRRLDRMAYEEVGEISHRLPEGGLWLDDYYALHELLDSYRRKLPQDKQEAYERLWADERFKGRKAMLKELQEVIQ</sequence>
<gene>
    <name evidence="1" type="ORF">SINDD18_01922</name>
</gene>
<dbReference type="EMBL" id="LQZF01000193">
    <property type="protein sequence ID" value="KXU11886.1"/>
    <property type="molecule type" value="Genomic_DNA"/>
</dbReference>
<dbReference type="PATRIC" id="fig|68892.8.peg.2098"/>
<reference evidence="1 2" key="1">
    <citation type="submission" date="2016-01" db="EMBL/GenBank/DDBJ databases">
        <title>Highly variable Streptococcus oralis are common among viridans streptococci isolated from primates.</title>
        <authorList>
            <person name="Denapaite D."/>
            <person name="Rieger M."/>
            <person name="Koendgen S."/>
            <person name="Brueckner R."/>
            <person name="Ochigava I."/>
            <person name="Kappeler P."/>
            <person name="Maetz-Rensing K."/>
            <person name="Leendertz F."/>
            <person name="Hakenbeck R."/>
        </authorList>
    </citation>
    <scope>NUCLEOTIDE SEQUENCE [LARGE SCALE GENOMIC DNA]</scope>
    <source>
        <strain evidence="1 2">DD18</strain>
    </source>
</reference>
<protein>
    <submittedName>
        <fullName evidence="1">Competence-specific sigma factor ComX</fullName>
    </submittedName>
</protein>
<dbReference type="AlphaFoldDB" id="A0A139RAU9"/>
<proteinExistence type="predicted"/>
<evidence type="ECO:0000313" key="2">
    <source>
        <dbReference type="Proteomes" id="UP000072578"/>
    </source>
</evidence>
<comment type="caution">
    <text evidence="1">The sequence shown here is derived from an EMBL/GenBank/DDBJ whole genome shotgun (WGS) entry which is preliminary data.</text>
</comment>
<evidence type="ECO:0000313" key="1">
    <source>
        <dbReference type="EMBL" id="KXU11886.1"/>
    </source>
</evidence>
<accession>A0A139RAU9</accession>
<dbReference type="Proteomes" id="UP000072578">
    <property type="component" value="Unassembled WGS sequence"/>
</dbReference>
<organism evidence="1 2">
    <name type="scientific">Streptococcus infantis</name>
    <dbReference type="NCBI Taxonomy" id="68892"/>
    <lineage>
        <taxon>Bacteria</taxon>
        <taxon>Bacillati</taxon>
        <taxon>Bacillota</taxon>
        <taxon>Bacilli</taxon>
        <taxon>Lactobacillales</taxon>
        <taxon>Streptococcaceae</taxon>
        <taxon>Streptococcus</taxon>
    </lineage>
</organism>